<organism evidence="3 4">
    <name type="scientific">Eimeria tenella</name>
    <name type="common">Coccidian parasite</name>
    <dbReference type="NCBI Taxonomy" id="5802"/>
    <lineage>
        <taxon>Eukaryota</taxon>
        <taxon>Sar</taxon>
        <taxon>Alveolata</taxon>
        <taxon>Apicomplexa</taxon>
        <taxon>Conoidasida</taxon>
        <taxon>Coccidia</taxon>
        <taxon>Eucoccidiorida</taxon>
        <taxon>Eimeriorina</taxon>
        <taxon>Eimeriidae</taxon>
        <taxon>Eimeria</taxon>
    </lineage>
</organism>
<dbReference type="OrthoDB" id="347329at2759"/>
<dbReference type="RefSeq" id="XP_013231847.1">
    <property type="nucleotide sequence ID" value="XM_013376393.1"/>
</dbReference>
<protein>
    <submittedName>
        <fullName evidence="3">Uncharacterized protein</fullName>
    </submittedName>
</protein>
<evidence type="ECO:0000256" key="2">
    <source>
        <dbReference type="SAM" id="Phobius"/>
    </source>
</evidence>
<reference evidence="3" key="1">
    <citation type="submission" date="2013-10" db="EMBL/GenBank/DDBJ databases">
        <title>Genomic analysis of the causative agents of coccidiosis in chickens.</title>
        <authorList>
            <person name="Reid A.J."/>
            <person name="Blake D."/>
            <person name="Billington K."/>
            <person name="Browne H."/>
            <person name="Dunn M."/>
            <person name="Hung S."/>
            <person name="Kawahara F."/>
            <person name="Miranda-Saavedra D."/>
            <person name="Mourier T."/>
            <person name="Nagra H."/>
            <person name="Otto T.D."/>
            <person name="Rawlings N."/>
            <person name="Sanchez A."/>
            <person name="Sanders M."/>
            <person name="Subramaniam C."/>
            <person name="Tay Y."/>
            <person name="Dear P."/>
            <person name="Doerig C."/>
            <person name="Gruber A."/>
            <person name="Parkinson J."/>
            <person name="Shirley M."/>
            <person name="Wan K.L."/>
            <person name="Berriman M."/>
            <person name="Tomley F."/>
            <person name="Pain A."/>
        </authorList>
    </citation>
    <scope>NUCLEOTIDE SEQUENCE [LARGE SCALE GENOMIC DNA]</scope>
    <source>
        <strain evidence="3">Houghton</strain>
    </source>
</reference>
<dbReference type="VEuPathDB" id="ToxoDB:ETH2_1549500"/>
<evidence type="ECO:0000313" key="4">
    <source>
        <dbReference type="Proteomes" id="UP000030747"/>
    </source>
</evidence>
<gene>
    <name evidence="3" type="ORF">ETH_00019045</name>
</gene>
<feature type="compositionally biased region" description="Low complexity" evidence="1">
    <location>
        <begin position="122"/>
        <end position="136"/>
    </location>
</feature>
<keyword evidence="2" id="KW-0812">Transmembrane</keyword>
<keyword evidence="4" id="KW-1185">Reference proteome</keyword>
<proteinExistence type="predicted"/>
<keyword evidence="2" id="KW-0472">Membrane</keyword>
<accession>U6KSK0</accession>
<feature type="region of interest" description="Disordered" evidence="1">
    <location>
        <begin position="122"/>
        <end position="151"/>
    </location>
</feature>
<dbReference type="VEuPathDB" id="ToxoDB:ETH_00019045"/>
<name>U6KSK0_EIMTE</name>
<dbReference type="GeneID" id="25252942"/>
<feature type="compositionally biased region" description="Polar residues" evidence="1">
    <location>
        <begin position="137"/>
        <end position="150"/>
    </location>
</feature>
<keyword evidence="2" id="KW-1133">Transmembrane helix</keyword>
<dbReference type="EMBL" id="HG675479">
    <property type="protein sequence ID" value="CDJ41097.1"/>
    <property type="molecule type" value="Genomic_DNA"/>
</dbReference>
<dbReference type="Proteomes" id="UP000030747">
    <property type="component" value="Unassembled WGS sequence"/>
</dbReference>
<reference evidence="3" key="2">
    <citation type="submission" date="2013-10" db="EMBL/GenBank/DDBJ databases">
        <authorList>
            <person name="Aslett M."/>
        </authorList>
    </citation>
    <scope>NUCLEOTIDE SEQUENCE [LARGE SCALE GENOMIC DNA]</scope>
    <source>
        <strain evidence="3">Houghton</strain>
    </source>
</reference>
<feature type="transmembrane region" description="Helical" evidence="2">
    <location>
        <begin position="236"/>
        <end position="262"/>
    </location>
</feature>
<evidence type="ECO:0000256" key="1">
    <source>
        <dbReference type="SAM" id="MobiDB-lite"/>
    </source>
</evidence>
<sequence length="365" mass="40163">MSLSRVPLRNTLPKSILPLSVIAQDVYIASRGESRRLPAKNGWQPRARVAFSVYDIAGATQHHIQRRKRIPDRDNASSSINLTVNQRRCVFTAASHTVPGAASPAPVARNLAPVADNPVPVANNPVSVSGNPVSASDNPTTANESQSPQALPQRLTAREEFMEALEIFKEKADSGSIYLLESRLEMAFAGHADATAKLSIIRQLTRDLELLNREKTSLSMFRHQTPKEIRSEYTQMMLTGLFTGLAAAIHPVFFIGSIYGLVRMRRTKRAEVDRDAGTKKMDEINQIVKEKRALLNVQIEALSQIDILPAVVSGVQIAANIVQRNEVKLDLLQSTALNNVLRFCPPIQPGRMKMAVIPVGLQKDA</sequence>
<dbReference type="AlphaFoldDB" id="U6KSK0"/>
<evidence type="ECO:0000313" key="3">
    <source>
        <dbReference type="EMBL" id="CDJ41097.1"/>
    </source>
</evidence>